<dbReference type="PANTHER" id="PTHR19331:SF470">
    <property type="entry name" value="DELETED IN MALIGNANT BRAIN TUMORS 1 PROTEIN"/>
    <property type="match status" value="1"/>
</dbReference>
<dbReference type="PROSITE" id="PS50287">
    <property type="entry name" value="SRCR_2"/>
    <property type="match status" value="8"/>
</dbReference>
<feature type="disulfide bond" evidence="4">
    <location>
        <begin position="471"/>
        <end position="532"/>
    </location>
</feature>
<feature type="disulfide bond" evidence="4">
    <location>
        <begin position="144"/>
        <end position="208"/>
    </location>
</feature>
<feature type="disulfide bond" evidence="4">
    <location>
        <begin position="41"/>
        <end position="105"/>
    </location>
</feature>
<feature type="domain" description="SRCR" evidence="6">
    <location>
        <begin position="119"/>
        <end position="219"/>
    </location>
</feature>
<feature type="disulfide bond" evidence="4">
    <location>
        <begin position="400"/>
        <end position="410"/>
    </location>
</feature>
<keyword evidence="2" id="KW-0677">Repeat</keyword>
<feature type="disulfide bond" evidence="4">
    <location>
        <begin position="560"/>
        <end position="624"/>
    </location>
</feature>
<feature type="disulfide bond" evidence="4">
    <location>
        <begin position="834"/>
        <end position="844"/>
    </location>
</feature>
<keyword evidence="1" id="KW-0732">Signal</keyword>
<feature type="disulfide bond" evidence="4">
    <location>
        <begin position="677"/>
        <end position="738"/>
    </location>
</feature>
<feature type="domain" description="SRCR" evidence="6">
    <location>
        <begin position="639"/>
        <end position="739"/>
    </location>
</feature>
<reference evidence="7" key="3">
    <citation type="submission" date="2025-09" db="UniProtKB">
        <authorList>
            <consortium name="Ensembl"/>
        </authorList>
    </citation>
    <scope>IDENTIFICATION</scope>
</reference>
<accession>A0A8B9YNE5</accession>
<feature type="disulfide bond" evidence="4">
    <location>
        <begin position="356"/>
        <end position="420"/>
    </location>
</feature>
<evidence type="ECO:0000256" key="4">
    <source>
        <dbReference type="PROSITE-ProRule" id="PRU00196"/>
    </source>
</evidence>
<keyword evidence="3 4" id="KW-1015">Disulfide bond</keyword>
<dbReference type="PANTHER" id="PTHR19331">
    <property type="entry name" value="SCAVENGER RECEPTOR DOMAIN-CONTAINING"/>
    <property type="match status" value="1"/>
</dbReference>
<organism evidence="7 8">
    <name type="scientific">Bos mutus grunniens</name>
    <name type="common">Wild yak</name>
    <name type="synonym">Bos grunniens</name>
    <dbReference type="NCBI Taxonomy" id="30521"/>
    <lineage>
        <taxon>Eukaryota</taxon>
        <taxon>Metazoa</taxon>
        <taxon>Chordata</taxon>
        <taxon>Craniata</taxon>
        <taxon>Vertebrata</taxon>
        <taxon>Euteleostomi</taxon>
        <taxon>Mammalia</taxon>
        <taxon>Eutheria</taxon>
        <taxon>Laurasiatheria</taxon>
        <taxon>Artiodactyla</taxon>
        <taxon>Ruminantia</taxon>
        <taxon>Pecora</taxon>
        <taxon>Bovidae</taxon>
        <taxon>Bovinae</taxon>
        <taxon>Bos</taxon>
    </lineage>
</organism>
<dbReference type="InterPro" id="IPR001190">
    <property type="entry name" value="SRCR"/>
</dbReference>
<feature type="disulfide bond" evidence="4">
    <location>
        <begin position="803"/>
        <end position="864"/>
    </location>
</feature>
<dbReference type="Pfam" id="PF00530">
    <property type="entry name" value="SRCR"/>
    <property type="match status" value="8"/>
</dbReference>
<reference evidence="7" key="1">
    <citation type="submission" date="2019-05" db="EMBL/GenBank/DDBJ databases">
        <authorList>
            <person name="Zhang S."/>
            <person name="Liu J."/>
        </authorList>
    </citation>
    <scope>NUCLEOTIDE SEQUENCE [LARGE SCALE GENOMIC DNA]</scope>
</reference>
<dbReference type="SMART" id="SM00202">
    <property type="entry name" value="SR"/>
    <property type="match status" value="8"/>
</dbReference>
<feature type="compositionally biased region" description="Gly residues" evidence="5">
    <location>
        <begin position="1"/>
        <end position="10"/>
    </location>
</feature>
<dbReference type="InterPro" id="IPR036772">
    <property type="entry name" value="SRCR-like_dom_sf"/>
</dbReference>
<feature type="disulfide bond" evidence="4">
    <location>
        <begin position="708"/>
        <end position="718"/>
    </location>
</feature>
<dbReference type="SUPFAM" id="SSF56487">
    <property type="entry name" value="SRCR-like"/>
    <property type="match status" value="8"/>
</dbReference>
<dbReference type="GO" id="GO:0016020">
    <property type="term" value="C:membrane"/>
    <property type="evidence" value="ECO:0007669"/>
    <property type="project" value="InterPro"/>
</dbReference>
<name>A0A8B9YNE5_BOSMU</name>
<dbReference type="Ensembl" id="ENSBGRT00000046760.1">
    <property type="protein sequence ID" value="ENSBGRP00000040333.1"/>
    <property type="gene ID" value="ENSBGRG00000025242.1"/>
</dbReference>
<feature type="disulfide bond" evidence="4">
    <location>
        <begin position="604"/>
        <end position="614"/>
    </location>
</feature>
<dbReference type="Proteomes" id="UP000694520">
    <property type="component" value="Chromosome 25"/>
</dbReference>
<dbReference type="PRINTS" id="PR00258">
    <property type="entry name" value="SPERACTRCPTR"/>
</dbReference>
<dbReference type="GeneTree" id="ENSGT00940000162108"/>
<evidence type="ECO:0000256" key="3">
    <source>
        <dbReference type="ARBA" id="ARBA00023157"/>
    </source>
</evidence>
<feature type="disulfide bond" evidence="4">
    <location>
        <begin position="263"/>
        <end position="324"/>
    </location>
</feature>
<feature type="disulfide bond" evidence="4">
    <location>
        <begin position="294"/>
        <end position="304"/>
    </location>
</feature>
<reference evidence="7" key="2">
    <citation type="submission" date="2025-08" db="UniProtKB">
        <authorList>
            <consortium name="Ensembl"/>
        </authorList>
    </citation>
    <scope>IDENTIFICATION</scope>
</reference>
<feature type="disulfide bond" evidence="4">
    <location>
        <begin position="54"/>
        <end position="115"/>
    </location>
</feature>
<feature type="disulfide bond" evidence="4">
    <location>
        <begin position="188"/>
        <end position="198"/>
    </location>
</feature>
<keyword evidence="8" id="KW-1185">Reference proteome</keyword>
<feature type="disulfide bond" evidence="4">
    <location>
        <begin position="250"/>
        <end position="314"/>
    </location>
</feature>
<comment type="caution">
    <text evidence="4">Lacks conserved residue(s) required for the propagation of feature annotation.</text>
</comment>
<sequence length="962" mass="101397">MGGCEAGGRSGEMLRPRGSSGPGHMLRQRGSSGPGHVGTVCDDLWDLAEAAVVCRQLECGQAVAAPTGAHFGAGSGKIALDNLQCVGSESHLGQCVHGGEAGHNCGHLEDASVICWAPVRLVGGHGSCAGCVEVFYQGAWGTVCDSLWDLPEANVVCRQLGCGRAMEAPGKAHFGEGSGKVLLDNMQCRGHEEHLDECSHAGWFAYNCGHGEDAGVVCSGDWPELRLVGGSGRCSGRVEVLHEGAWGTVCDDLWDLNEAEVVCRQLGCGQAVSALGKAHFGPGSGDIFLDNVQCAGAERYLGQCAHSGWSEHNCGHHEDAGVICSGDWPELRLVGGSGRCSGRVEVLHEGAWGTVCDDLWDLNEAKVVCRQLGCGRAVSALGKAHFGAGSGDIFLDNLQCAGAERHLGQCAHSGWSEHNCGHHEDAGVICSGSLSPLGSEQCSGRVEILHQGAWGTVCDDLWDLNKARVMCWQLGCGRAITAPGKTHFSPGSGDILLDNLQSLGIESHLGQCPSSGWSDPNCGHHEDAGVVCSSLRLGNGSHRCEGRVEVSYNGTWGTVCDDSWDLTDARVVCQQLGCGEALSAPKQSYFGGGTGHIILDNVQCVGNEAKVWQCPHSGWFSHNCGHHEDAGVVCSDAMLRLADGSQPCEGRVELHFNGSWGTVCDDSWDLQDAEVVCRQLSCGGAVSAPGRARFGRGLGPIALDDVRCVGTEARLWQCLHGGWFSHNCGHHEDAGVVCSGEPDAGARGGPAWSPSCATHGGCLGLRLADGSNRCEGRVEVCHADTWGTVCDDSWSIEDAHVVCKQLGCGRAVSALPGARFSPGAGSILLDDVNCTGSESSLAQCPHSGWFTHNCGHHEDAGVVCQAWNFHIESGIPPCLQPFTVLQMADFYSNSEKYASCLIYGRTPSSLSVYFSQVRQPTAGCENPEAQPWMLQDSCFPGLLSSMLTETVIFEPLHHPGFC</sequence>
<feature type="domain" description="SRCR" evidence="6">
    <location>
        <begin position="765"/>
        <end position="865"/>
    </location>
</feature>
<dbReference type="AlphaFoldDB" id="A0A8B9YNE5"/>
<feature type="domain" description="SRCR" evidence="6">
    <location>
        <begin position="331"/>
        <end position="431"/>
    </location>
</feature>
<feature type="disulfide bond" evidence="4">
    <location>
        <begin position="458"/>
        <end position="522"/>
    </location>
</feature>
<evidence type="ECO:0000313" key="8">
    <source>
        <dbReference type="Proteomes" id="UP000694520"/>
    </source>
</evidence>
<feature type="disulfide bond" evidence="4">
    <location>
        <begin position="664"/>
        <end position="728"/>
    </location>
</feature>
<feature type="disulfide bond" evidence="4">
    <location>
        <begin position="790"/>
        <end position="854"/>
    </location>
</feature>
<evidence type="ECO:0000259" key="6">
    <source>
        <dbReference type="PROSITE" id="PS50287"/>
    </source>
</evidence>
<feature type="disulfide bond" evidence="4">
    <location>
        <begin position="369"/>
        <end position="430"/>
    </location>
</feature>
<dbReference type="Gene3D" id="3.10.250.10">
    <property type="entry name" value="SRCR-like domain"/>
    <property type="match status" value="8"/>
</dbReference>
<feature type="domain" description="SRCR" evidence="6">
    <location>
        <begin position="438"/>
        <end position="533"/>
    </location>
</feature>
<dbReference type="PROSITE" id="PS00420">
    <property type="entry name" value="SRCR_1"/>
    <property type="match status" value="5"/>
</dbReference>
<protein>
    <recommendedName>
        <fullName evidence="6">SRCR domain-containing protein</fullName>
    </recommendedName>
</protein>
<evidence type="ECO:0000256" key="2">
    <source>
        <dbReference type="ARBA" id="ARBA00022737"/>
    </source>
</evidence>
<feature type="domain" description="SRCR" evidence="6">
    <location>
        <begin position="225"/>
        <end position="325"/>
    </location>
</feature>
<feature type="disulfide bond" evidence="4">
    <location>
        <begin position="573"/>
        <end position="634"/>
    </location>
</feature>
<feature type="disulfide bond" evidence="4">
    <location>
        <begin position="157"/>
        <end position="218"/>
    </location>
</feature>
<feature type="region of interest" description="Disordered" evidence="5">
    <location>
        <begin position="1"/>
        <end position="34"/>
    </location>
</feature>
<proteinExistence type="predicted"/>
<feature type="disulfide bond" evidence="4">
    <location>
        <begin position="85"/>
        <end position="95"/>
    </location>
</feature>
<evidence type="ECO:0000313" key="7">
    <source>
        <dbReference type="Ensembl" id="ENSBGRP00000040333.1"/>
    </source>
</evidence>
<feature type="domain" description="SRCR" evidence="6">
    <location>
        <begin position="535"/>
        <end position="635"/>
    </location>
</feature>
<evidence type="ECO:0000256" key="5">
    <source>
        <dbReference type="SAM" id="MobiDB-lite"/>
    </source>
</evidence>
<feature type="domain" description="SRCR" evidence="6">
    <location>
        <begin position="14"/>
        <end position="116"/>
    </location>
</feature>
<evidence type="ECO:0000256" key="1">
    <source>
        <dbReference type="ARBA" id="ARBA00022729"/>
    </source>
</evidence>